<keyword evidence="3" id="KW-1185">Reference proteome</keyword>
<evidence type="ECO:0000313" key="2">
    <source>
        <dbReference type="EMBL" id="GBM66927.1"/>
    </source>
</evidence>
<organism evidence="2 3">
    <name type="scientific">Araneus ventricosus</name>
    <name type="common">Orbweaver spider</name>
    <name type="synonym">Epeira ventricosa</name>
    <dbReference type="NCBI Taxonomy" id="182803"/>
    <lineage>
        <taxon>Eukaryota</taxon>
        <taxon>Metazoa</taxon>
        <taxon>Ecdysozoa</taxon>
        <taxon>Arthropoda</taxon>
        <taxon>Chelicerata</taxon>
        <taxon>Arachnida</taxon>
        <taxon>Araneae</taxon>
        <taxon>Araneomorphae</taxon>
        <taxon>Entelegynae</taxon>
        <taxon>Araneoidea</taxon>
        <taxon>Araneidae</taxon>
        <taxon>Araneus</taxon>
    </lineage>
</organism>
<dbReference type="EMBL" id="BGPR01002053">
    <property type="protein sequence ID" value="GBM66927.1"/>
    <property type="molecule type" value="Genomic_DNA"/>
</dbReference>
<reference evidence="2 3" key="1">
    <citation type="journal article" date="2019" name="Sci. Rep.">
        <title>Orb-weaving spider Araneus ventricosus genome elucidates the spidroin gene catalogue.</title>
        <authorList>
            <person name="Kono N."/>
            <person name="Nakamura H."/>
            <person name="Ohtoshi R."/>
            <person name="Moran D.A.P."/>
            <person name="Shinohara A."/>
            <person name="Yoshida Y."/>
            <person name="Fujiwara M."/>
            <person name="Mori M."/>
            <person name="Tomita M."/>
            <person name="Arakawa K."/>
        </authorList>
    </citation>
    <scope>NUCLEOTIDE SEQUENCE [LARGE SCALE GENOMIC DNA]</scope>
</reference>
<gene>
    <name evidence="2" type="ORF">AVEN_211282_1</name>
</gene>
<sequence>MNWKDEIWFGVILTLMSGGESEMVSSVGEFTSLVYRTTVLRPGFRLRPPTRSQLLDIVRSGFSPSRELKTVAVSYSRIHLYSSDLLSRLPPDSE</sequence>
<keyword evidence="1" id="KW-0732">Signal</keyword>
<feature type="chain" id="PRO_5021420446" evidence="1">
    <location>
        <begin position="22"/>
        <end position="94"/>
    </location>
</feature>
<evidence type="ECO:0000313" key="3">
    <source>
        <dbReference type="Proteomes" id="UP000499080"/>
    </source>
</evidence>
<protein>
    <submittedName>
        <fullName evidence="2">Uncharacterized protein</fullName>
    </submittedName>
</protein>
<dbReference type="Proteomes" id="UP000499080">
    <property type="component" value="Unassembled WGS sequence"/>
</dbReference>
<dbReference type="AlphaFoldDB" id="A0A4Y2HNH8"/>
<comment type="caution">
    <text evidence="2">The sequence shown here is derived from an EMBL/GenBank/DDBJ whole genome shotgun (WGS) entry which is preliminary data.</text>
</comment>
<name>A0A4Y2HNH8_ARAVE</name>
<feature type="signal peptide" evidence="1">
    <location>
        <begin position="1"/>
        <end position="21"/>
    </location>
</feature>
<proteinExistence type="predicted"/>
<evidence type="ECO:0000256" key="1">
    <source>
        <dbReference type="SAM" id="SignalP"/>
    </source>
</evidence>
<accession>A0A4Y2HNH8</accession>